<organism evidence="1">
    <name type="scientific">Ganoderma boninense</name>
    <dbReference type="NCBI Taxonomy" id="34458"/>
    <lineage>
        <taxon>Eukaryota</taxon>
        <taxon>Fungi</taxon>
        <taxon>Dikarya</taxon>
        <taxon>Basidiomycota</taxon>
        <taxon>Agaricomycotina</taxon>
        <taxon>Agaricomycetes</taxon>
        <taxon>Polyporales</taxon>
        <taxon>Polyporaceae</taxon>
        <taxon>Ganoderma</taxon>
    </lineage>
</organism>
<accession>A0A5K1K4K5</accession>
<dbReference type="AlphaFoldDB" id="A0A5K1K4K5"/>
<reference evidence="1" key="1">
    <citation type="submission" date="2019-10" db="EMBL/GenBank/DDBJ databases">
        <authorList>
            <person name="Nor Muhammad N."/>
        </authorList>
    </citation>
    <scope>NUCLEOTIDE SEQUENCE</scope>
</reference>
<dbReference type="InterPro" id="IPR009003">
    <property type="entry name" value="Peptidase_S1_PA"/>
</dbReference>
<sequence>MKRAGHVLDASLPYESRPTAERRIRFTADANGVEVSSADDALAIIAHAAHDRSGRHKVTYSMGFAVAPPGLPEEQIALLTCAHTLEEVSNCMGAPAAGDGIFPSCSRVVALVWPLRPFLSLLLKQHTKIRHDPLVRANRPSPAVSSDTLRSGSLAISRSSSSSTATPVFRPISSVLSAMHRGDLLLLSAMQSRLASGPASSSGLRSLPVNPYPVPPGTPIRAHFVADKPPTGTNRERWTPWPGTYDSLAHLHFDPPPTPGSSGGPIVDEESGSVIGVVLGTQLVNQVEGVKGWGVPAEMIFEVRPSSMDLVSYIDMQAFAPPSEQMFSLPGLKLNNRA</sequence>
<protein>
    <submittedName>
        <fullName evidence="1">MIT domain-containing protein</fullName>
    </submittedName>
</protein>
<dbReference type="SUPFAM" id="SSF50494">
    <property type="entry name" value="Trypsin-like serine proteases"/>
    <property type="match status" value="1"/>
</dbReference>
<dbReference type="EMBL" id="LR728626">
    <property type="protein sequence ID" value="VWP00596.1"/>
    <property type="molecule type" value="Genomic_DNA"/>
</dbReference>
<name>A0A5K1K4K5_9APHY</name>
<proteinExistence type="predicted"/>
<gene>
    <name evidence="1" type="primary">G4MRB0</name>
</gene>
<evidence type="ECO:0000313" key="1">
    <source>
        <dbReference type="EMBL" id="VWP00596.1"/>
    </source>
</evidence>